<dbReference type="GO" id="GO:0008081">
    <property type="term" value="F:phosphoric diester hydrolase activity"/>
    <property type="evidence" value="ECO:0007669"/>
    <property type="project" value="InterPro"/>
</dbReference>
<sequence>MRETLICAHTGCGVHPDNTVDSFLEAIEAGAHIAEVDVLAAADGTAILLHDDSPLLQTNGYAQLNRQEVRRLLDPVYERYELATLDQIFRMSAQKDLLLNLDLKADAAIEPAVRLIRRNGAENRVYITGFLEGITERHPDIQVMLNTPRELNERQLASYNEYAESVCRAAVMAGYAGLNMNAATCLDPVVKHAHAVGLLVWVYTVNDQLAMQRYIDMGVDAITTRAPKELRKLI</sequence>
<gene>
    <name evidence="2" type="ORF">DL346_21145</name>
</gene>
<dbReference type="PANTHER" id="PTHR46211:SF14">
    <property type="entry name" value="GLYCEROPHOSPHODIESTER PHOSPHODIESTERASE"/>
    <property type="match status" value="1"/>
</dbReference>
<dbReference type="GO" id="GO:0006629">
    <property type="term" value="P:lipid metabolic process"/>
    <property type="evidence" value="ECO:0007669"/>
    <property type="project" value="InterPro"/>
</dbReference>
<dbReference type="InterPro" id="IPR017946">
    <property type="entry name" value="PLC-like_Pdiesterase_TIM-brl"/>
</dbReference>
<evidence type="ECO:0000313" key="2">
    <source>
        <dbReference type="EMBL" id="RAP74572.1"/>
    </source>
</evidence>
<dbReference type="Gene3D" id="3.20.20.190">
    <property type="entry name" value="Phosphatidylinositol (PI) phosphodiesterase"/>
    <property type="match status" value="1"/>
</dbReference>
<dbReference type="OrthoDB" id="384721at2"/>
<name>A0A328TXY1_9BACL</name>
<organism evidence="2 3">
    <name type="scientific">Paenibacillus montanisoli</name>
    <dbReference type="NCBI Taxonomy" id="2081970"/>
    <lineage>
        <taxon>Bacteria</taxon>
        <taxon>Bacillati</taxon>
        <taxon>Bacillota</taxon>
        <taxon>Bacilli</taxon>
        <taxon>Bacillales</taxon>
        <taxon>Paenibacillaceae</taxon>
        <taxon>Paenibacillus</taxon>
    </lineage>
</organism>
<dbReference type="EMBL" id="QLUW01000004">
    <property type="protein sequence ID" value="RAP74572.1"/>
    <property type="molecule type" value="Genomic_DNA"/>
</dbReference>
<dbReference type="RefSeq" id="WP_112884361.1">
    <property type="nucleotide sequence ID" value="NZ_QLUW01000004.1"/>
</dbReference>
<dbReference type="InterPro" id="IPR030395">
    <property type="entry name" value="GP_PDE_dom"/>
</dbReference>
<dbReference type="Proteomes" id="UP000249260">
    <property type="component" value="Unassembled WGS sequence"/>
</dbReference>
<dbReference type="PANTHER" id="PTHR46211">
    <property type="entry name" value="GLYCEROPHOSPHORYL DIESTER PHOSPHODIESTERASE"/>
    <property type="match status" value="1"/>
</dbReference>
<dbReference type="AlphaFoldDB" id="A0A328TXY1"/>
<evidence type="ECO:0000313" key="3">
    <source>
        <dbReference type="Proteomes" id="UP000249260"/>
    </source>
</evidence>
<dbReference type="SUPFAM" id="SSF51695">
    <property type="entry name" value="PLC-like phosphodiesterases"/>
    <property type="match status" value="1"/>
</dbReference>
<evidence type="ECO:0000259" key="1">
    <source>
        <dbReference type="PROSITE" id="PS51704"/>
    </source>
</evidence>
<dbReference type="CDD" id="cd08556">
    <property type="entry name" value="GDPD"/>
    <property type="match status" value="1"/>
</dbReference>
<comment type="caution">
    <text evidence="2">The sequence shown here is derived from an EMBL/GenBank/DDBJ whole genome shotgun (WGS) entry which is preliminary data.</text>
</comment>
<reference evidence="2 3" key="1">
    <citation type="submission" date="2018-06" db="EMBL/GenBank/DDBJ databases">
        <title>Paenibacillus montanisoli sp. nov., isolated from mountain area soil.</title>
        <authorList>
            <person name="Wu M."/>
        </authorList>
    </citation>
    <scope>NUCLEOTIDE SEQUENCE [LARGE SCALE GENOMIC DNA]</scope>
    <source>
        <strain evidence="2 3">RA17</strain>
    </source>
</reference>
<proteinExistence type="predicted"/>
<feature type="domain" description="GP-PDE" evidence="1">
    <location>
        <begin position="3"/>
        <end position="234"/>
    </location>
</feature>
<accession>A0A328TXY1</accession>
<protein>
    <submittedName>
        <fullName evidence="2">Glycerophosphodiester phosphodiesterase</fullName>
    </submittedName>
</protein>
<dbReference type="PROSITE" id="PS51704">
    <property type="entry name" value="GP_PDE"/>
    <property type="match status" value="1"/>
</dbReference>
<keyword evidence="3" id="KW-1185">Reference proteome</keyword>
<dbReference type="Pfam" id="PF03009">
    <property type="entry name" value="GDPD"/>
    <property type="match status" value="1"/>
</dbReference>